<reference evidence="1 2" key="1">
    <citation type="submission" date="2017-03" db="EMBL/GenBank/DDBJ databases">
        <title>Genome sequence of Clostridium chromiireducens DSM 23318.</title>
        <authorList>
            <person name="Poehlein A."/>
            <person name="Daniel R."/>
        </authorList>
    </citation>
    <scope>NUCLEOTIDE SEQUENCE [LARGE SCALE GENOMIC DNA]</scope>
    <source>
        <strain evidence="1 2">DSM 23318</strain>
    </source>
</reference>
<name>A0A1V4IPI5_9CLOT</name>
<dbReference type="Proteomes" id="UP000191056">
    <property type="component" value="Unassembled WGS sequence"/>
</dbReference>
<dbReference type="EMBL" id="MZGT01000028">
    <property type="protein sequence ID" value="OPJ61730.1"/>
    <property type="molecule type" value="Genomic_DNA"/>
</dbReference>
<dbReference type="AlphaFoldDB" id="A0A1V4IPI5"/>
<keyword evidence="2" id="KW-1185">Reference proteome</keyword>
<accession>A0A1V4IPI5</accession>
<organism evidence="1 2">
    <name type="scientific">Clostridium chromiireducens</name>
    <dbReference type="NCBI Taxonomy" id="225345"/>
    <lineage>
        <taxon>Bacteria</taxon>
        <taxon>Bacillati</taxon>
        <taxon>Bacillota</taxon>
        <taxon>Clostridia</taxon>
        <taxon>Eubacteriales</taxon>
        <taxon>Clostridiaceae</taxon>
        <taxon>Clostridium</taxon>
    </lineage>
</organism>
<comment type="caution">
    <text evidence="1">The sequence shown here is derived from an EMBL/GenBank/DDBJ whole genome shotgun (WGS) entry which is preliminary data.</text>
</comment>
<protein>
    <submittedName>
        <fullName evidence="1">Uncharacterized protein</fullName>
    </submittedName>
</protein>
<evidence type="ECO:0000313" key="2">
    <source>
        <dbReference type="Proteomes" id="UP000191056"/>
    </source>
</evidence>
<gene>
    <name evidence="1" type="ORF">CLCHR_23450</name>
</gene>
<proteinExistence type="predicted"/>
<evidence type="ECO:0000313" key="1">
    <source>
        <dbReference type="EMBL" id="OPJ61730.1"/>
    </source>
</evidence>
<sequence>MEDGPQNIKCNTAKTKYIQKGSLLFMVIHI</sequence>